<dbReference type="CDD" id="cd13585">
    <property type="entry name" value="PBP2_TMBP_like"/>
    <property type="match status" value="1"/>
</dbReference>
<keyword evidence="3" id="KW-1185">Reference proteome</keyword>
<evidence type="ECO:0000313" key="2">
    <source>
        <dbReference type="EMBL" id="NEG77583.1"/>
    </source>
</evidence>
<reference evidence="2 3" key="1">
    <citation type="submission" date="2019-10" db="EMBL/GenBank/DDBJ databases">
        <title>Bifidobacterium from non-human primates.</title>
        <authorList>
            <person name="Modesto M."/>
        </authorList>
    </citation>
    <scope>NUCLEOTIDE SEQUENCE [LARGE SCALE GENOMIC DNA]</scope>
    <source>
        <strain evidence="2 3">TREC</strain>
    </source>
</reference>
<name>A0A7K3TH56_9BIFI</name>
<gene>
    <name evidence="2" type="ORF">GFD22_01005</name>
</gene>
<sequence>MATKPATAHGRRYLFNHNVQRCTTRRRAGKNNTKQPPRRTRKPVAARTTTTQRGWPDGVPDATAFPPIASRTHAGNGRPHPRKGNGPMMNKRMRMAIPAALASMAMLLAGCGAGGGSTADETSSGDVTLKLSWWGGDSLVRITEEVVKGFEAEHPNIHVEMEYADWSSYWDKLATQIAGGNMPDVYQMDSSYLNSYAANGSLYDLSKTDRIATDDIDSTLIDMGKSNGTLYAIPTGTTPFGVAVNMDLVEKYGVEMPDTDTWTWDDFEAFEKELLDKSDGEVHGATMMNNKYCLELWARQHGDILFKDGKLAIKPATLSSFFQRTVDQINMGIVGNADSWAENNSSNIETSEFGTGKSAVLFINANMLPMYTKTIGTDNVKLFMLPSDSQGKWAYMKPCMYWSMGSKTEHPAEAAMLIDYLVNSEVSGDANGIERGVPANNTVFKKQSANATGPSKTLLDFTEAYKAKVGESPEMMPAGASDLDKVISRYQQNVVFGKITADQAAEQLIAEVQAAIDEAAV</sequence>
<dbReference type="Gene3D" id="3.40.190.10">
    <property type="entry name" value="Periplasmic binding protein-like II"/>
    <property type="match status" value="2"/>
</dbReference>
<protein>
    <submittedName>
        <fullName evidence="2">Extracellular solute-binding protein</fullName>
    </submittedName>
</protein>
<accession>A0A7K3TH56</accession>
<evidence type="ECO:0000313" key="3">
    <source>
        <dbReference type="Proteomes" id="UP000469763"/>
    </source>
</evidence>
<dbReference type="PANTHER" id="PTHR43649:SF11">
    <property type="entry name" value="ABC TRANSPORTER SUBSTRATE-BINDING PROTEIN YESO-RELATED"/>
    <property type="match status" value="1"/>
</dbReference>
<feature type="region of interest" description="Disordered" evidence="1">
    <location>
        <begin position="16"/>
        <end position="89"/>
    </location>
</feature>
<comment type="caution">
    <text evidence="2">The sequence shown here is derived from an EMBL/GenBank/DDBJ whole genome shotgun (WGS) entry which is preliminary data.</text>
</comment>
<proteinExistence type="predicted"/>
<dbReference type="Pfam" id="PF13416">
    <property type="entry name" value="SBP_bac_8"/>
    <property type="match status" value="1"/>
</dbReference>
<dbReference type="Proteomes" id="UP000469763">
    <property type="component" value="Unassembled WGS sequence"/>
</dbReference>
<dbReference type="InterPro" id="IPR050490">
    <property type="entry name" value="Bact_solute-bd_prot1"/>
</dbReference>
<dbReference type="InterPro" id="IPR006059">
    <property type="entry name" value="SBP"/>
</dbReference>
<dbReference type="PANTHER" id="PTHR43649">
    <property type="entry name" value="ARABINOSE-BINDING PROTEIN-RELATED"/>
    <property type="match status" value="1"/>
</dbReference>
<dbReference type="AlphaFoldDB" id="A0A7K3TH56"/>
<dbReference type="SUPFAM" id="SSF53850">
    <property type="entry name" value="Periplasmic binding protein-like II"/>
    <property type="match status" value="1"/>
</dbReference>
<evidence type="ECO:0000256" key="1">
    <source>
        <dbReference type="SAM" id="MobiDB-lite"/>
    </source>
</evidence>
<organism evidence="2 3">
    <name type="scientific">Bifidobacterium avesanii</name>
    <dbReference type="NCBI Taxonomy" id="1798157"/>
    <lineage>
        <taxon>Bacteria</taxon>
        <taxon>Bacillati</taxon>
        <taxon>Actinomycetota</taxon>
        <taxon>Actinomycetes</taxon>
        <taxon>Bifidobacteriales</taxon>
        <taxon>Bifidobacteriaceae</taxon>
        <taxon>Bifidobacterium</taxon>
    </lineage>
</organism>
<dbReference type="OrthoDB" id="7918484at2"/>
<dbReference type="EMBL" id="WHZY01000001">
    <property type="protein sequence ID" value="NEG77583.1"/>
    <property type="molecule type" value="Genomic_DNA"/>
</dbReference>